<dbReference type="FunFam" id="2.60.40.640:FF:000003">
    <property type="entry name" value="beta-arrestin-1 isoform X1"/>
    <property type="match status" value="1"/>
</dbReference>
<dbReference type="PANTHER" id="PTHR11792:SF20">
    <property type="entry name" value="BETA-ARRESTIN-2"/>
    <property type="match status" value="1"/>
</dbReference>
<dbReference type="AlphaFoldDB" id="A0A8C2I6C5"/>
<comment type="similarity">
    <text evidence="2">Belongs to the arrestin family.</text>
</comment>
<accession>A0A8C2I6C5</accession>
<organism evidence="6 7">
    <name type="scientific">Cyprinus carpio</name>
    <name type="common">Common carp</name>
    <dbReference type="NCBI Taxonomy" id="7962"/>
    <lineage>
        <taxon>Eukaryota</taxon>
        <taxon>Metazoa</taxon>
        <taxon>Chordata</taxon>
        <taxon>Craniata</taxon>
        <taxon>Vertebrata</taxon>
        <taxon>Euteleostomi</taxon>
        <taxon>Actinopterygii</taxon>
        <taxon>Neopterygii</taxon>
        <taxon>Teleostei</taxon>
        <taxon>Ostariophysi</taxon>
        <taxon>Cypriniformes</taxon>
        <taxon>Cyprinidae</taxon>
        <taxon>Cyprininae</taxon>
        <taxon>Cyprinus</taxon>
    </lineage>
</organism>
<evidence type="ECO:0000256" key="1">
    <source>
        <dbReference type="ARBA" id="ARBA00004496"/>
    </source>
</evidence>
<dbReference type="InterPro" id="IPR011021">
    <property type="entry name" value="Arrestin-like_N"/>
</dbReference>
<dbReference type="PANTHER" id="PTHR11792">
    <property type="entry name" value="ARRESTIN"/>
    <property type="match status" value="1"/>
</dbReference>
<feature type="region of interest" description="Disordered" evidence="4">
    <location>
        <begin position="319"/>
        <end position="341"/>
    </location>
</feature>
<dbReference type="Proteomes" id="UP000694701">
    <property type="component" value="Unplaced"/>
</dbReference>
<dbReference type="InterPro" id="IPR014756">
    <property type="entry name" value="Ig_E-set"/>
</dbReference>
<dbReference type="PROSITE" id="PS00295">
    <property type="entry name" value="ARRESTINS"/>
    <property type="match status" value="1"/>
</dbReference>
<proteinExistence type="inferred from homology"/>
<protein>
    <submittedName>
        <fullName evidence="6">Arrestin, beta 2b</fullName>
    </submittedName>
</protein>
<dbReference type="GO" id="GO:0007165">
    <property type="term" value="P:signal transduction"/>
    <property type="evidence" value="ECO:0007669"/>
    <property type="project" value="InterPro"/>
</dbReference>
<dbReference type="InterPro" id="IPR000698">
    <property type="entry name" value="Arrestin"/>
</dbReference>
<evidence type="ECO:0000256" key="2">
    <source>
        <dbReference type="ARBA" id="ARBA00005298"/>
    </source>
</evidence>
<dbReference type="GO" id="GO:0031701">
    <property type="term" value="F:angiotensin receptor binding"/>
    <property type="evidence" value="ECO:0007669"/>
    <property type="project" value="TreeGrafter"/>
</dbReference>
<feature type="domain" description="Arrestin C-terminal-like" evidence="5">
    <location>
        <begin position="166"/>
        <end position="321"/>
    </location>
</feature>
<dbReference type="Ensembl" id="ENSCCRT00020082455.1">
    <property type="protein sequence ID" value="ENSCCRP00020075183.1"/>
    <property type="gene ID" value="ENSCCRG00020032793.1"/>
</dbReference>
<keyword evidence="3" id="KW-0963">Cytoplasm</keyword>
<dbReference type="InterPro" id="IPR014753">
    <property type="entry name" value="Arrestin_N"/>
</dbReference>
<comment type="subcellular location">
    <subcellularLocation>
        <location evidence="1">Cytoplasm</location>
    </subcellularLocation>
</comment>
<reference evidence="6" key="1">
    <citation type="submission" date="2025-08" db="UniProtKB">
        <authorList>
            <consortium name="Ensembl"/>
        </authorList>
    </citation>
    <scope>IDENTIFICATION</scope>
</reference>
<name>A0A8C2I6C5_CYPCA</name>
<gene>
    <name evidence="6" type="primary">arrb2b</name>
</gene>
<dbReference type="InterPro" id="IPR017864">
    <property type="entry name" value="Arrestin_CS"/>
</dbReference>
<dbReference type="PRINTS" id="PR00309">
    <property type="entry name" value="ARRESTIN"/>
</dbReference>
<dbReference type="SMART" id="SM01017">
    <property type="entry name" value="Arrestin_C"/>
    <property type="match status" value="1"/>
</dbReference>
<evidence type="ECO:0000313" key="7">
    <source>
        <dbReference type="Proteomes" id="UP000694701"/>
    </source>
</evidence>
<dbReference type="InterPro" id="IPR014752">
    <property type="entry name" value="Arrestin-like_C"/>
</dbReference>
<dbReference type="GO" id="GO:0002031">
    <property type="term" value="P:G protein-coupled receptor internalization"/>
    <property type="evidence" value="ECO:0007669"/>
    <property type="project" value="TreeGrafter"/>
</dbReference>
<dbReference type="GO" id="GO:0070374">
    <property type="term" value="P:positive regulation of ERK1 and ERK2 cascade"/>
    <property type="evidence" value="ECO:0007669"/>
    <property type="project" value="TreeGrafter"/>
</dbReference>
<dbReference type="Pfam" id="PF00339">
    <property type="entry name" value="Arrestin_N"/>
    <property type="match status" value="1"/>
</dbReference>
<evidence type="ECO:0000256" key="3">
    <source>
        <dbReference type="ARBA" id="ARBA00022490"/>
    </source>
</evidence>
<evidence type="ECO:0000313" key="6">
    <source>
        <dbReference type="Ensembl" id="ENSCCRP00020075183.1"/>
    </source>
</evidence>
<dbReference type="Gene3D" id="2.60.40.840">
    <property type="match status" value="2"/>
</dbReference>
<dbReference type="InterPro" id="IPR011022">
    <property type="entry name" value="Arrestin_C-like"/>
</dbReference>
<sequence>MTFSLFPDYRVFKKSSPNCKLTVYLGKRDFVDHLDHVDPVDGVLLIDPEYLKDRKVFVTLTCAFRYGREDLDVLGLSFRKDLFISSFQAYPPLPEERKPLSRLQERLLKKLGQNAGHLSLAFCAKTVDEKTHKRNSVRLVIRKVQYAPEKPGPQPMVETTRSFLMSDRSLHLEASLDKELYYHGEPISVNVHVTNNSTKTVKRVKISVRQYADICLFSTAQYKCPVAQVEADDQVSPSSTFCKVYTLTPTLSSNREKRGLALDGQLKHEDTNLASSTIVKDVSNKEVLGILVSYRVKVKLVVSRGGDVSVELPFVLMHPKPSEQPNSRPQSGNSSPVPETDVPVDANLIEFETNNFSQDDDFVFEDFASLRLKGMKDEEDDHFC</sequence>
<dbReference type="SUPFAM" id="SSF81296">
    <property type="entry name" value="E set domains"/>
    <property type="match status" value="2"/>
</dbReference>
<dbReference type="Pfam" id="PF02752">
    <property type="entry name" value="Arrestin_C"/>
    <property type="match status" value="1"/>
</dbReference>
<dbReference type="Gene3D" id="2.60.40.640">
    <property type="match status" value="1"/>
</dbReference>
<dbReference type="GO" id="GO:0007399">
    <property type="term" value="P:nervous system development"/>
    <property type="evidence" value="ECO:0007669"/>
    <property type="project" value="UniProtKB-ARBA"/>
</dbReference>
<evidence type="ECO:0000256" key="4">
    <source>
        <dbReference type="SAM" id="MobiDB-lite"/>
    </source>
</evidence>
<dbReference type="GO" id="GO:0005737">
    <property type="term" value="C:cytoplasm"/>
    <property type="evidence" value="ECO:0007669"/>
    <property type="project" value="UniProtKB-SubCell"/>
</dbReference>
<evidence type="ECO:0000259" key="5">
    <source>
        <dbReference type="SMART" id="SM01017"/>
    </source>
</evidence>
<feature type="compositionally biased region" description="Polar residues" evidence="4">
    <location>
        <begin position="323"/>
        <end position="337"/>
    </location>
</feature>